<keyword evidence="5" id="KW-1185">Reference proteome</keyword>
<dbReference type="RefSeq" id="WP_310062230.1">
    <property type="nucleotide sequence ID" value="NZ_JAVDVY010000002.1"/>
</dbReference>
<dbReference type="InterPro" id="IPR006665">
    <property type="entry name" value="OmpA-like"/>
</dbReference>
<dbReference type="EMBL" id="JAVDVY010000002">
    <property type="protein sequence ID" value="MDR7134988.1"/>
    <property type="molecule type" value="Genomic_DNA"/>
</dbReference>
<dbReference type="Pfam" id="PF00691">
    <property type="entry name" value="OmpA"/>
    <property type="match status" value="1"/>
</dbReference>
<keyword evidence="4" id="KW-0282">Flagellum</keyword>
<evidence type="ECO:0000313" key="4">
    <source>
        <dbReference type="EMBL" id="MDR7134988.1"/>
    </source>
</evidence>
<keyword evidence="4" id="KW-0969">Cilium</keyword>
<feature type="chain" id="PRO_5046667355" evidence="2">
    <location>
        <begin position="25"/>
        <end position="1697"/>
    </location>
</feature>
<evidence type="ECO:0000259" key="3">
    <source>
        <dbReference type="PROSITE" id="PS51123"/>
    </source>
</evidence>
<evidence type="ECO:0000313" key="5">
    <source>
        <dbReference type="Proteomes" id="UP001251524"/>
    </source>
</evidence>
<dbReference type="Gene3D" id="3.30.1330.60">
    <property type="entry name" value="OmpA-like domain"/>
    <property type="match status" value="2"/>
</dbReference>
<reference evidence="4 5" key="1">
    <citation type="submission" date="2023-07" db="EMBL/GenBank/DDBJ databases">
        <title>Sorghum-associated microbial communities from plants grown in Nebraska, USA.</title>
        <authorList>
            <person name="Schachtman D."/>
        </authorList>
    </citation>
    <scope>NUCLEOTIDE SEQUENCE [LARGE SCALE GENOMIC DNA]</scope>
    <source>
        <strain evidence="4 5">BE198</strain>
    </source>
</reference>
<dbReference type="InterPro" id="IPR036737">
    <property type="entry name" value="OmpA-like_sf"/>
</dbReference>
<evidence type="ECO:0000256" key="2">
    <source>
        <dbReference type="SAM" id="SignalP"/>
    </source>
</evidence>
<dbReference type="PANTHER" id="PTHR30329">
    <property type="entry name" value="STATOR ELEMENT OF FLAGELLAR MOTOR COMPLEX"/>
    <property type="match status" value="1"/>
</dbReference>
<feature type="domain" description="OmpA-like" evidence="3">
    <location>
        <begin position="83"/>
        <end position="208"/>
    </location>
</feature>
<organism evidence="4 5">
    <name type="scientific">Lysobacter niastensis</name>
    <dbReference type="NCBI Taxonomy" id="380629"/>
    <lineage>
        <taxon>Bacteria</taxon>
        <taxon>Pseudomonadati</taxon>
        <taxon>Pseudomonadota</taxon>
        <taxon>Gammaproteobacteria</taxon>
        <taxon>Lysobacterales</taxon>
        <taxon>Lysobacteraceae</taxon>
        <taxon>Lysobacter</taxon>
    </lineage>
</organism>
<protein>
    <submittedName>
        <fullName evidence="4">Flagellar motor protein MotB</fullName>
    </submittedName>
</protein>
<dbReference type="PANTHER" id="PTHR30329:SF19">
    <property type="entry name" value="OUTER MEMBRANE PROTEIN, OMPA FAMILY"/>
    <property type="match status" value="1"/>
</dbReference>
<accession>A0ABU1WBM6</accession>
<keyword evidence="1" id="KW-0472">Membrane</keyword>
<evidence type="ECO:0000256" key="1">
    <source>
        <dbReference type="PROSITE-ProRule" id="PRU00473"/>
    </source>
</evidence>
<gene>
    <name evidence="4" type="ORF">J2X06_002197</name>
</gene>
<dbReference type="CDD" id="cd07185">
    <property type="entry name" value="OmpA_C-like"/>
    <property type="match status" value="1"/>
</dbReference>
<dbReference type="SUPFAM" id="SSF56935">
    <property type="entry name" value="Porins"/>
    <property type="match status" value="1"/>
</dbReference>
<dbReference type="PROSITE" id="PS51123">
    <property type="entry name" value="OMPA_2"/>
    <property type="match status" value="2"/>
</dbReference>
<dbReference type="SUPFAM" id="SSF103088">
    <property type="entry name" value="OmpA-like"/>
    <property type="match status" value="2"/>
</dbReference>
<proteinExistence type="predicted"/>
<name>A0ABU1WBM6_9GAMM</name>
<feature type="signal peptide" evidence="2">
    <location>
        <begin position="1"/>
        <end position="24"/>
    </location>
</feature>
<dbReference type="InterPro" id="IPR050330">
    <property type="entry name" value="Bact_OuterMem_StrucFunc"/>
</dbReference>
<comment type="caution">
    <text evidence="4">The sequence shown here is derived from an EMBL/GenBank/DDBJ whole genome shotgun (WGS) entry which is preliminary data.</text>
</comment>
<dbReference type="Proteomes" id="UP001251524">
    <property type="component" value="Unassembled WGS sequence"/>
</dbReference>
<sequence length="1697" mass="186172">MLTKHIRLPLLVLCLMTATAVAQTAEDQAANDQATKDVPMGASVERHLPGDQEFRPLVRDPGVLQHVTGDRMEKQQVDGQVMETVKLSGIIAPLHFDSGAITIRDEDIEKIRRALESVRGKANVRLHLVGHADNQRLSTELSARYGDNQGLARERAGEVAELLQRALTLPPEAIAFEGMGDTRPVASNATAAGRSQNRRVEVEVWYDEPKAVTTEQEVLVKEEFRQIKVCRVQELCQMRFQDGAARRTRVNNLVSALHFGEEGVEVTPTFIEQVRKAFANLQGKQNVTAKFIGYADDMALSDRNARIYGDGVALSKARAHRAALAVQQALGLPAAALQSDGRGATTFLAPNDTPQGRALNRRIEVQFWYDDPLQELPEEPQMCPADAGKEIITRIYQPTGGPIPVLLLESGEAIIPAGFTERLRSALDEVKDRENARLRFIGYTGNERLDRRTTSVYEDDIGLSAARAGRTMETVRTQMQLGPEQVEHEGHGFVQSADLPNEGFIQGADSYIEVQVVYDEPAVRDDYEGVDITRLNRELAPGNAFGLNPMHISVDGKPLDDPGRSSADVQRCTDVALDQAGIRFQFDDLNAEPRLTVSASPQLAVVGEPVRFRMYSNYTGFIHRAEVRIHEKGQSTQATPLAIVALDANGDAEWQPAFEGIPASGRELQYLLRIYDEQGRFDETSLRPLWLVNANGDGSAAEVPTMAAGEGAPPMAGYGESHLATRNIRIGANTVAVRGGGIPDGHTVWVAGRPVPVDAKGDFIAEEILPDGLHTVEVAVLDAEGNGQLYLRDLELRQRDRFFVGIADLTVAKDRTSGPADLLEGENTAFERSESFYGRLAFFGTEKFGNGWRLTASADTREGPVQDLFGNLLDKAPDALFRRIDPDYHYPTFGDDGIVEEMAPTLGKFYLRAERDDDYAMWGNFQTDYAGNELAQVDRGLYGANAEWKADATTAFGEHRASVSGFAAEPGTIAGRDEFRGTGGSLLYLRNQDILTGSERLRIEMRDKDSGLVTGTVDLRPGLDYDIDYLQGRILLSEPLSSTGSDNMLVRSGGLSGDEAWLVARYEYAPGFDEIDTLTTGGRAHVWINDHVGVGLTGSRSSGDVEDNDMLGADLTLRKSTETWLKVQSGRTRGLASHSLFSNDGGFDFTGSDPTQFNDAQADGYRADLSAGIGDLLKNGKGRLTLYTQEQGAGYSAPGQATLTDRMYYGGTMDLPIGEKLSVVGKADHREQGAGLTLDAAELDIKYQLNDRWSVATGLRSDKREDQRVVVPLTQEQGERTDAVVQAAYDSANDWNAWAFAQQTLSKDGDRQDNGRMGAGAALRISEKLRLEVEASAGDLGPGGRLGTTYMVSDKTSLYLNYALENESGDVLDGTNLSSQRGSLVGGMKRRLSDSSSVYAEERYQDVNEATGLTHAAGMSLNLGEGWTVGANAEVGTLQNSETAAETERRAGGVRVAYSNGPTRISSGIEYRADDAEQPDTSFVERTTWLFRNNFKYQLSPDWRLVGKLDRSISESSQGQFYDGDFTEGVVGFGYRPILNNRLNALAKYTYFYNMPTTGQVTPTGTAAQFIQKSHIASLDGSYELTPSWSLGGKYAYRLGSVSLDRENPEFFDNRAQLVILRTDLRLFEKWEGLVEARRLHLPDLDESRSGMLLGVYRYFGEYVKAGVGYNFTDFSENLTDLSYRHRGVFMNIVGAM</sequence>
<keyword evidence="2" id="KW-0732">Signal</keyword>
<keyword evidence="4" id="KW-0966">Cell projection</keyword>
<feature type="domain" description="OmpA-like" evidence="3">
    <location>
        <begin position="246"/>
        <end position="371"/>
    </location>
</feature>